<evidence type="ECO:0000313" key="1">
    <source>
        <dbReference type="EMBL" id="MBD3587548.1"/>
    </source>
</evidence>
<proteinExistence type="predicted"/>
<dbReference type="EMBL" id="JABBXD010000015">
    <property type="protein sequence ID" value="MBD3587548.1"/>
    <property type="molecule type" value="Genomic_DNA"/>
</dbReference>
<accession>A0ABR8LQA0</accession>
<keyword evidence="2" id="KW-1185">Reference proteome</keyword>
<organism evidence="1 2">
    <name type="scientific">Salinimonas profundi</name>
    <dbReference type="NCBI Taxonomy" id="2729140"/>
    <lineage>
        <taxon>Bacteria</taxon>
        <taxon>Pseudomonadati</taxon>
        <taxon>Pseudomonadota</taxon>
        <taxon>Gammaproteobacteria</taxon>
        <taxon>Alteromonadales</taxon>
        <taxon>Alteromonadaceae</taxon>
        <taxon>Alteromonas/Salinimonas group</taxon>
        <taxon>Salinimonas</taxon>
    </lineage>
</organism>
<dbReference type="Proteomes" id="UP000624419">
    <property type="component" value="Unassembled WGS sequence"/>
</dbReference>
<protein>
    <submittedName>
        <fullName evidence="1">Uncharacterized protein</fullName>
    </submittedName>
</protein>
<reference evidence="1 2" key="1">
    <citation type="submission" date="2020-04" db="EMBL/GenBank/DDBJ databases">
        <title>Salinimonas sp. HHU 13199.</title>
        <authorList>
            <person name="Cui X."/>
            <person name="Zhang D."/>
        </authorList>
    </citation>
    <scope>NUCLEOTIDE SEQUENCE [LARGE SCALE GENOMIC DNA]</scope>
    <source>
        <strain evidence="1 2">HHU 13199</strain>
    </source>
</reference>
<dbReference type="RefSeq" id="WP_191026602.1">
    <property type="nucleotide sequence ID" value="NZ_JABBXD010000015.1"/>
</dbReference>
<evidence type="ECO:0000313" key="2">
    <source>
        <dbReference type="Proteomes" id="UP000624419"/>
    </source>
</evidence>
<gene>
    <name evidence="1" type="ORF">HHX48_17555</name>
</gene>
<name>A0ABR8LQA0_9ALTE</name>
<sequence length="69" mass="8096">MTMLHRPHNPDDWIVPEKELDEMMQMFNVANGACVGDPIDIRVRNQFYKMEAQGKRMYKQAMVKIGIEV</sequence>
<comment type="caution">
    <text evidence="1">The sequence shown here is derived from an EMBL/GenBank/DDBJ whole genome shotgun (WGS) entry which is preliminary data.</text>
</comment>